<dbReference type="CDD" id="cd00093">
    <property type="entry name" value="HTH_XRE"/>
    <property type="match status" value="1"/>
</dbReference>
<organism evidence="3 4">
    <name type="scientific">Tengunoibacter tsumagoiensis</name>
    <dbReference type="NCBI Taxonomy" id="2014871"/>
    <lineage>
        <taxon>Bacteria</taxon>
        <taxon>Bacillati</taxon>
        <taxon>Chloroflexota</taxon>
        <taxon>Ktedonobacteria</taxon>
        <taxon>Ktedonobacterales</taxon>
        <taxon>Dictyobacteraceae</taxon>
        <taxon>Tengunoibacter</taxon>
    </lineage>
</organism>
<dbReference type="EMBL" id="BIFR01000001">
    <property type="protein sequence ID" value="GCE13813.1"/>
    <property type="molecule type" value="Genomic_DNA"/>
</dbReference>
<dbReference type="Pfam" id="PF13560">
    <property type="entry name" value="HTH_31"/>
    <property type="match status" value="1"/>
</dbReference>
<name>A0A402A3T9_9CHLR</name>
<dbReference type="PROSITE" id="PS50943">
    <property type="entry name" value="HTH_CROC1"/>
    <property type="match status" value="1"/>
</dbReference>
<dbReference type="Gene3D" id="1.10.260.40">
    <property type="entry name" value="lambda repressor-like DNA-binding domains"/>
    <property type="match status" value="1"/>
</dbReference>
<gene>
    <name evidence="3" type="ORF">KTT_36720</name>
</gene>
<evidence type="ECO:0000259" key="2">
    <source>
        <dbReference type="PROSITE" id="PS50943"/>
    </source>
</evidence>
<dbReference type="InterPro" id="IPR010982">
    <property type="entry name" value="Lambda_DNA-bd_dom_sf"/>
</dbReference>
<dbReference type="SUPFAM" id="SSF48452">
    <property type="entry name" value="TPR-like"/>
    <property type="match status" value="1"/>
</dbReference>
<dbReference type="InterPro" id="IPR001387">
    <property type="entry name" value="Cro/C1-type_HTH"/>
</dbReference>
<accession>A0A402A3T9</accession>
<protein>
    <recommendedName>
        <fullName evidence="2">HTH cro/C1-type domain-containing protein</fullName>
    </recommendedName>
</protein>
<evidence type="ECO:0000256" key="1">
    <source>
        <dbReference type="SAM" id="MobiDB-lite"/>
    </source>
</evidence>
<proteinExistence type="predicted"/>
<evidence type="ECO:0000313" key="4">
    <source>
        <dbReference type="Proteomes" id="UP000287352"/>
    </source>
</evidence>
<dbReference type="SUPFAM" id="SSF47413">
    <property type="entry name" value="lambda repressor-like DNA-binding domains"/>
    <property type="match status" value="1"/>
</dbReference>
<dbReference type="Gene3D" id="1.25.40.10">
    <property type="entry name" value="Tetratricopeptide repeat domain"/>
    <property type="match status" value="1"/>
</dbReference>
<evidence type="ECO:0000313" key="3">
    <source>
        <dbReference type="EMBL" id="GCE13813.1"/>
    </source>
</evidence>
<sequence length="496" mass="55488">MAVPNKSLEKARMQKRWSIAVASERVGVSVNTFNRWERGLQVPQLSTLDQLCKAFDLSPEALGFAHAVTVKRRASANPDRANPDKANPDKAIPGAPASAEPPSRVERASFNLPPSSTPFVEQPISPRPSSEQKAIPMIEPRSLSDAHHCFEQAKRSVEHMWQLRQKKSGGEGHSALSRRKAIVTLVGAPAAVFGVAQAGQNPVLHPEEVLSLCSIGIPLAWQLYFEGGLSEVECVLPKYMAQLRELVQSSPTQYKRITGLLSQGFQLTSLLALQRQNFGVAHTSALQALEYGEQTQDPNLETASLIRLAQVFFYLKRPIQRLQAYERAVQYSQKVSPLLQGRVYIGLTEACAQLNQEYKAQSYLDLAHAVYPLHCENDPNFSYTHFNRWSLSSFEGLMHLHLGHPRQSWSLYEKMSNEVTDALVPNRVELIVRQAEAAVALGDREQACTYVKAAVNSAREVNNQLRYDETCSIYGQMCQDWGRDYPVRSLDEYFLP</sequence>
<comment type="caution">
    <text evidence="3">The sequence shown here is derived from an EMBL/GenBank/DDBJ whole genome shotgun (WGS) entry which is preliminary data.</text>
</comment>
<dbReference type="AlphaFoldDB" id="A0A402A3T9"/>
<dbReference type="GO" id="GO:0003677">
    <property type="term" value="F:DNA binding"/>
    <property type="evidence" value="ECO:0007669"/>
    <property type="project" value="InterPro"/>
</dbReference>
<feature type="domain" description="HTH cro/C1-type" evidence="2">
    <location>
        <begin position="8"/>
        <end position="62"/>
    </location>
</feature>
<dbReference type="Proteomes" id="UP000287352">
    <property type="component" value="Unassembled WGS sequence"/>
</dbReference>
<dbReference type="RefSeq" id="WP_126581309.1">
    <property type="nucleotide sequence ID" value="NZ_BIFR01000001.1"/>
</dbReference>
<dbReference type="InterPro" id="IPR011990">
    <property type="entry name" value="TPR-like_helical_dom_sf"/>
</dbReference>
<dbReference type="SMART" id="SM00530">
    <property type="entry name" value="HTH_XRE"/>
    <property type="match status" value="1"/>
</dbReference>
<keyword evidence="4" id="KW-1185">Reference proteome</keyword>
<reference evidence="4" key="1">
    <citation type="submission" date="2018-12" db="EMBL/GenBank/DDBJ databases">
        <title>Tengunoibacter tsumagoiensis gen. nov., sp. nov., Dictyobacter kobayashii sp. nov., D. alpinus sp. nov., and D. joshuensis sp. nov. and description of Dictyobacteraceae fam. nov. within the order Ktedonobacterales isolated from Tengu-no-mugimeshi.</title>
        <authorList>
            <person name="Wang C.M."/>
            <person name="Zheng Y."/>
            <person name="Sakai Y."/>
            <person name="Toyoda A."/>
            <person name="Minakuchi Y."/>
            <person name="Abe K."/>
            <person name="Yokota A."/>
            <person name="Yabe S."/>
        </authorList>
    </citation>
    <scope>NUCLEOTIDE SEQUENCE [LARGE SCALE GENOMIC DNA]</scope>
    <source>
        <strain evidence="4">Uno3</strain>
    </source>
</reference>
<dbReference type="OrthoDB" id="145483at2"/>
<feature type="region of interest" description="Disordered" evidence="1">
    <location>
        <begin position="72"/>
        <end position="132"/>
    </location>
</feature>